<dbReference type="GO" id="GO:0030674">
    <property type="term" value="F:protein-macromolecule adaptor activity"/>
    <property type="evidence" value="ECO:0007669"/>
    <property type="project" value="TreeGrafter"/>
</dbReference>
<feature type="compositionally biased region" description="Acidic residues" evidence="1">
    <location>
        <begin position="978"/>
        <end position="987"/>
    </location>
</feature>
<feature type="region of interest" description="Disordered" evidence="1">
    <location>
        <begin position="82"/>
        <end position="149"/>
    </location>
</feature>
<reference evidence="3" key="2">
    <citation type="submission" date="2023-05" db="EMBL/GenBank/DDBJ databases">
        <authorList>
            <consortium name="Lawrence Berkeley National Laboratory"/>
            <person name="Steindorff A."/>
            <person name="Hensen N."/>
            <person name="Bonometti L."/>
            <person name="Westerberg I."/>
            <person name="Brannstrom I.O."/>
            <person name="Guillou S."/>
            <person name="Cros-Aarteil S."/>
            <person name="Calhoun S."/>
            <person name="Haridas S."/>
            <person name="Kuo A."/>
            <person name="Mondo S."/>
            <person name="Pangilinan J."/>
            <person name="Riley R."/>
            <person name="Labutti K."/>
            <person name="Andreopoulos B."/>
            <person name="Lipzen A."/>
            <person name="Chen C."/>
            <person name="Yanf M."/>
            <person name="Daum C."/>
            <person name="Ng V."/>
            <person name="Clum A."/>
            <person name="Ohm R."/>
            <person name="Martin F."/>
            <person name="Silar P."/>
            <person name="Natvig D."/>
            <person name="Lalanne C."/>
            <person name="Gautier V."/>
            <person name="Ament-Velasquez S.L."/>
            <person name="Kruys A."/>
            <person name="Hutchinson M.I."/>
            <person name="Powell A.J."/>
            <person name="Barry K."/>
            <person name="Miller A.N."/>
            <person name="Grigoriev I.V."/>
            <person name="Debuchy R."/>
            <person name="Gladieux P."/>
            <person name="Thoren M.H."/>
            <person name="Johannesson H."/>
        </authorList>
    </citation>
    <scope>NUCLEOTIDE SEQUENCE</scope>
    <source>
        <strain evidence="3">PSN293</strain>
    </source>
</reference>
<dbReference type="GO" id="GO:0070086">
    <property type="term" value="P:ubiquitin-dependent endocytosis"/>
    <property type="evidence" value="ECO:0007669"/>
    <property type="project" value="TreeGrafter"/>
</dbReference>
<dbReference type="PANTHER" id="PTHR11188:SF174">
    <property type="entry name" value="ARRESTIN-RELATED TRAFFICKING ADAPTER 10-RELATED"/>
    <property type="match status" value="1"/>
</dbReference>
<proteinExistence type="predicted"/>
<evidence type="ECO:0000256" key="1">
    <source>
        <dbReference type="SAM" id="MobiDB-lite"/>
    </source>
</evidence>
<dbReference type="InterPro" id="IPR011022">
    <property type="entry name" value="Arrestin_C-like"/>
</dbReference>
<dbReference type="Proteomes" id="UP001301769">
    <property type="component" value="Unassembled WGS sequence"/>
</dbReference>
<dbReference type="PANTHER" id="PTHR11188">
    <property type="entry name" value="ARRESTIN DOMAIN CONTAINING PROTEIN"/>
    <property type="match status" value="1"/>
</dbReference>
<feature type="compositionally biased region" description="Polar residues" evidence="1">
    <location>
        <begin position="943"/>
        <end position="963"/>
    </location>
</feature>
<accession>A0AAN7B9Z0</accession>
<feature type="compositionally biased region" description="Low complexity" evidence="1">
    <location>
        <begin position="171"/>
        <end position="189"/>
    </location>
</feature>
<evidence type="ECO:0000313" key="4">
    <source>
        <dbReference type="Proteomes" id="UP001301769"/>
    </source>
</evidence>
<dbReference type="AlphaFoldDB" id="A0AAN7B9Z0"/>
<feature type="region of interest" description="Disordered" evidence="1">
    <location>
        <begin position="168"/>
        <end position="195"/>
    </location>
</feature>
<dbReference type="Pfam" id="PF02752">
    <property type="entry name" value="Arrestin_C"/>
    <property type="match status" value="1"/>
</dbReference>
<gene>
    <name evidence="3" type="ORF">QBC37DRAFT_371966</name>
</gene>
<dbReference type="EMBL" id="MU858079">
    <property type="protein sequence ID" value="KAK4215512.1"/>
    <property type="molecule type" value="Genomic_DNA"/>
</dbReference>
<dbReference type="GO" id="GO:0031625">
    <property type="term" value="F:ubiquitin protein ligase binding"/>
    <property type="evidence" value="ECO:0007669"/>
    <property type="project" value="TreeGrafter"/>
</dbReference>
<dbReference type="SMART" id="SM01017">
    <property type="entry name" value="Arrestin_C"/>
    <property type="match status" value="1"/>
</dbReference>
<feature type="domain" description="Arrestin C-terminal-like" evidence="2">
    <location>
        <begin position="543"/>
        <end position="761"/>
    </location>
</feature>
<dbReference type="Gene3D" id="2.60.40.640">
    <property type="match status" value="1"/>
</dbReference>
<feature type="compositionally biased region" description="Polar residues" evidence="1">
    <location>
        <begin position="828"/>
        <end position="837"/>
    </location>
</feature>
<keyword evidence="4" id="KW-1185">Reference proteome</keyword>
<dbReference type="GO" id="GO:0005829">
    <property type="term" value="C:cytosol"/>
    <property type="evidence" value="ECO:0007669"/>
    <property type="project" value="TreeGrafter"/>
</dbReference>
<feature type="compositionally biased region" description="Basic and acidic residues" evidence="1">
    <location>
        <begin position="968"/>
        <end position="977"/>
    </location>
</feature>
<feature type="compositionally biased region" description="Basic and acidic residues" evidence="1">
    <location>
        <begin position="124"/>
        <end position="137"/>
    </location>
</feature>
<comment type="caution">
    <text evidence="3">The sequence shown here is derived from an EMBL/GenBank/DDBJ whole genome shotgun (WGS) entry which is preliminary data.</text>
</comment>
<name>A0AAN7B9Z0_9PEZI</name>
<feature type="compositionally biased region" description="Low complexity" evidence="1">
    <location>
        <begin position="645"/>
        <end position="656"/>
    </location>
</feature>
<dbReference type="InterPro" id="IPR014752">
    <property type="entry name" value="Arrestin-like_C"/>
</dbReference>
<dbReference type="InterPro" id="IPR050357">
    <property type="entry name" value="Arrestin_domain-protein"/>
</dbReference>
<feature type="region of interest" description="Disordered" evidence="1">
    <location>
        <begin position="825"/>
        <end position="868"/>
    </location>
</feature>
<evidence type="ECO:0000313" key="3">
    <source>
        <dbReference type="EMBL" id="KAK4215512.1"/>
    </source>
</evidence>
<feature type="region of interest" description="Disordered" evidence="1">
    <location>
        <begin position="208"/>
        <end position="246"/>
    </location>
</feature>
<feature type="compositionally biased region" description="Low complexity" evidence="1">
    <location>
        <begin position="843"/>
        <end position="854"/>
    </location>
</feature>
<organism evidence="3 4">
    <name type="scientific">Rhypophila decipiens</name>
    <dbReference type="NCBI Taxonomy" id="261697"/>
    <lineage>
        <taxon>Eukaryota</taxon>
        <taxon>Fungi</taxon>
        <taxon>Dikarya</taxon>
        <taxon>Ascomycota</taxon>
        <taxon>Pezizomycotina</taxon>
        <taxon>Sordariomycetes</taxon>
        <taxon>Sordariomycetidae</taxon>
        <taxon>Sordariales</taxon>
        <taxon>Naviculisporaceae</taxon>
        <taxon>Rhypophila</taxon>
    </lineage>
</organism>
<reference evidence="3" key="1">
    <citation type="journal article" date="2023" name="Mol. Phylogenet. Evol.">
        <title>Genome-scale phylogeny and comparative genomics of the fungal order Sordariales.</title>
        <authorList>
            <person name="Hensen N."/>
            <person name="Bonometti L."/>
            <person name="Westerberg I."/>
            <person name="Brannstrom I.O."/>
            <person name="Guillou S."/>
            <person name="Cros-Aarteil S."/>
            <person name="Calhoun S."/>
            <person name="Haridas S."/>
            <person name="Kuo A."/>
            <person name="Mondo S."/>
            <person name="Pangilinan J."/>
            <person name="Riley R."/>
            <person name="LaButti K."/>
            <person name="Andreopoulos B."/>
            <person name="Lipzen A."/>
            <person name="Chen C."/>
            <person name="Yan M."/>
            <person name="Daum C."/>
            <person name="Ng V."/>
            <person name="Clum A."/>
            <person name="Steindorff A."/>
            <person name="Ohm R.A."/>
            <person name="Martin F."/>
            <person name="Silar P."/>
            <person name="Natvig D.O."/>
            <person name="Lalanne C."/>
            <person name="Gautier V."/>
            <person name="Ament-Velasquez S.L."/>
            <person name="Kruys A."/>
            <person name="Hutchinson M.I."/>
            <person name="Powell A.J."/>
            <person name="Barry K."/>
            <person name="Miller A.N."/>
            <person name="Grigoriev I.V."/>
            <person name="Debuchy R."/>
            <person name="Gladieux P."/>
            <person name="Hiltunen Thoren M."/>
            <person name="Johannesson H."/>
        </authorList>
    </citation>
    <scope>NUCLEOTIDE SEQUENCE</scope>
    <source>
        <strain evidence="3">PSN293</strain>
    </source>
</reference>
<feature type="region of interest" description="Disordered" evidence="1">
    <location>
        <begin position="42"/>
        <end position="66"/>
    </location>
</feature>
<sequence length="1034" mass="114745">MTSSRSRTLSNWGMVPFVGSEHDRLRPQPYFSSAHGSVYYTPDHRRRGAATPSFPTPLIQPRQRRPHSIHIVSYPSGYIPPDLRPDISAGHITPPPGLEPSRAQRSQLKREAKQQKKREKAKRKADEKAARERGEKRRSIRSLPPAAGERVSRVFEVIDKILSALSVTAKPSVSVSTTPKRSSRPRPSSFAGFARRLSRVEPSVLNDESIVSPPEQQQQPSQPRDEQLVAESPARQSESTMAAVIRPPLVASATNAPNRNSMMSMRSAKSLVNSSVTELAKPVASGSGLTCSIILAEPNVFLTGFEHDGHARQESQNSSALLRGKLQLNVSKNVKIKSVTLKLVGKARTEWPEGIPPLKTELFEEQTLRTQSLVFFHAMHEGMWETEYGSQCNYTIKAAPQSHSTNIRNSFYSTHSNGSFLHSRSRNSSNLTAKELKRLSLQSVNSRSFGKGDSPLPHQVQAKGYKVFVPGTYEYTFELPIDHNQLETTKLQYGSIKWELETTVERAGAFKPNLHGTKEVPVVRLPDQMSLEMTEPISISRQWEDQLHYDIMISGKSFPIGTKIPIAFKLTPLAKVQVHKLKVFVTESIEYWTNDRRVTRKDNGRKILLLEKTAGKPLDRQYSGSDIRILSGGELSREQREEARASAMARRVMQASRENRSPEPLPSPTDNLLGDLDLGLETFWGSTEIEMNVQIPTCETMARDKALRLHPDCSWKNVNVYHWIKIVMRISRADPDDPTGRRRRHFEISIDSPFTVLNCRATQANTLLPQYCGREGPQMAEQRHQMSCGCPDAAVLDRSPSSSTAHLALVEQDPVSANGSRLRLDRVSGSNLPTTPQAAHLQGPPRLSGPSRSSTLASIARDQQLPSPVEPRPIHLLRHPSFNPPAFDADDPPPPLPLDVMTPPPNYDIIVGTPSVDGLADYFARLADYEDPSGLSRLHETSGESTPLASATGSAGFFSNTDPFASDARTRGEHPADDGDSSDSADEDPARPHRRGRVNVANPRTPGGRLVPSRSLEIERPVIRLDMTHVARRS</sequence>
<feature type="region of interest" description="Disordered" evidence="1">
    <location>
        <begin position="640"/>
        <end position="671"/>
    </location>
</feature>
<evidence type="ECO:0000259" key="2">
    <source>
        <dbReference type="SMART" id="SM01017"/>
    </source>
</evidence>
<feature type="compositionally biased region" description="Low complexity" evidence="1">
    <location>
        <begin position="212"/>
        <end position="222"/>
    </location>
</feature>
<feature type="region of interest" description="Disordered" evidence="1">
    <location>
        <begin position="935"/>
        <end position="1013"/>
    </location>
</feature>
<protein>
    <recommendedName>
        <fullName evidence="2">Arrestin C-terminal-like domain-containing protein</fullName>
    </recommendedName>
</protein>